<keyword evidence="5 15" id="KW-0227">DNA damage</keyword>
<dbReference type="Gene3D" id="1.10.8.50">
    <property type="match status" value="1"/>
</dbReference>
<evidence type="ECO:0000313" key="19">
    <source>
        <dbReference type="Proteomes" id="UP000555728"/>
    </source>
</evidence>
<dbReference type="SUPFAM" id="SSF46946">
    <property type="entry name" value="S13-like H2TH domain"/>
    <property type="match status" value="1"/>
</dbReference>
<feature type="domain" description="FPG-type" evidence="16">
    <location>
        <begin position="243"/>
        <end position="283"/>
    </location>
</feature>
<dbReference type="InterPro" id="IPR012319">
    <property type="entry name" value="FPG_cat"/>
</dbReference>
<keyword evidence="19" id="KW-1185">Reference proteome</keyword>
<organism evidence="18 19">
    <name type="scientific">Roseospira goensis</name>
    <dbReference type="NCBI Taxonomy" id="391922"/>
    <lineage>
        <taxon>Bacteria</taxon>
        <taxon>Pseudomonadati</taxon>
        <taxon>Pseudomonadota</taxon>
        <taxon>Alphaproteobacteria</taxon>
        <taxon>Rhodospirillales</taxon>
        <taxon>Rhodospirillaceae</taxon>
        <taxon>Roseospira</taxon>
    </lineage>
</organism>
<evidence type="ECO:0000256" key="8">
    <source>
        <dbReference type="ARBA" id="ARBA00022833"/>
    </source>
</evidence>
<accession>A0A7W6RZB9</accession>
<dbReference type="SMART" id="SM01232">
    <property type="entry name" value="H2TH"/>
    <property type="match status" value="1"/>
</dbReference>
<keyword evidence="11 15" id="KW-0456">Lyase</keyword>
<proteinExistence type="inferred from homology"/>
<evidence type="ECO:0000256" key="11">
    <source>
        <dbReference type="ARBA" id="ARBA00023239"/>
    </source>
</evidence>
<comment type="caution">
    <text evidence="18">The sequence shown here is derived from an EMBL/GenBank/DDBJ whole genome shotgun (WGS) entry which is preliminary data.</text>
</comment>
<keyword evidence="9 15" id="KW-0238">DNA-binding</keyword>
<dbReference type="CDD" id="cd08966">
    <property type="entry name" value="EcFpg-like_N"/>
    <property type="match status" value="1"/>
</dbReference>
<dbReference type="GO" id="GO:0034039">
    <property type="term" value="F:8-oxo-7,8-dihydroguanine DNA N-glycosylase activity"/>
    <property type="evidence" value="ECO:0007669"/>
    <property type="project" value="TreeGrafter"/>
</dbReference>
<feature type="binding site" evidence="15">
    <location>
        <position position="158"/>
    </location>
    <ligand>
        <name>DNA</name>
        <dbReference type="ChEBI" id="CHEBI:16991"/>
    </ligand>
</feature>
<dbReference type="InterPro" id="IPR015886">
    <property type="entry name" value="H2TH_FPG"/>
</dbReference>
<dbReference type="EC" id="4.2.99.18" evidence="15"/>
<evidence type="ECO:0000256" key="4">
    <source>
        <dbReference type="ARBA" id="ARBA00022723"/>
    </source>
</evidence>
<evidence type="ECO:0000256" key="13">
    <source>
        <dbReference type="ARBA" id="ARBA00023295"/>
    </source>
</evidence>
<dbReference type="InterPro" id="IPR020629">
    <property type="entry name" value="FPG_Glyclase"/>
</dbReference>
<dbReference type="PROSITE" id="PS51068">
    <property type="entry name" value="FPG_CAT"/>
    <property type="match status" value="1"/>
</dbReference>
<comment type="subunit">
    <text evidence="3 15">Monomer.</text>
</comment>
<dbReference type="RefSeq" id="WP_184434243.1">
    <property type="nucleotide sequence ID" value="NZ_JACIGI010000012.1"/>
</dbReference>
<dbReference type="EC" id="3.2.2.23" evidence="15"/>
<evidence type="ECO:0000256" key="2">
    <source>
        <dbReference type="ARBA" id="ARBA00009409"/>
    </source>
</evidence>
<dbReference type="InterPro" id="IPR000214">
    <property type="entry name" value="Znf_DNA_glyclase/AP_lyase"/>
</dbReference>
<dbReference type="EMBL" id="JACIGI010000012">
    <property type="protein sequence ID" value="MBB4286025.1"/>
    <property type="molecule type" value="Genomic_DNA"/>
</dbReference>
<dbReference type="GO" id="GO:0006284">
    <property type="term" value="P:base-excision repair"/>
    <property type="evidence" value="ECO:0007669"/>
    <property type="project" value="InterPro"/>
</dbReference>
<dbReference type="PROSITE" id="PS51066">
    <property type="entry name" value="ZF_FPG_2"/>
    <property type="match status" value="1"/>
</dbReference>
<protein>
    <recommendedName>
        <fullName evidence="15">Formamidopyrimidine-DNA glycosylase</fullName>
        <shortName evidence="15">Fapy-DNA glycosylase</shortName>
        <ecNumber evidence="15">3.2.2.23</ecNumber>
    </recommendedName>
    <alternativeName>
        <fullName evidence="15">DNA-(apurinic or apyrimidinic site) lyase MutM</fullName>
        <shortName evidence="15">AP lyase MutM</shortName>
        <ecNumber evidence="15">4.2.99.18</ecNumber>
    </alternativeName>
</protein>
<dbReference type="SUPFAM" id="SSF81624">
    <property type="entry name" value="N-terminal domain of MutM-like DNA repair proteins"/>
    <property type="match status" value="1"/>
</dbReference>
<dbReference type="NCBIfam" id="NF002211">
    <property type="entry name" value="PRK01103.1"/>
    <property type="match status" value="1"/>
</dbReference>
<evidence type="ECO:0000256" key="7">
    <source>
        <dbReference type="ARBA" id="ARBA00022801"/>
    </source>
</evidence>
<dbReference type="HAMAP" id="MF_00103">
    <property type="entry name" value="Fapy_DNA_glycosyl"/>
    <property type="match status" value="1"/>
</dbReference>
<keyword evidence="6 15" id="KW-0863">Zinc-finger</keyword>
<dbReference type="NCBIfam" id="TIGR00577">
    <property type="entry name" value="fpg"/>
    <property type="match status" value="1"/>
</dbReference>
<keyword evidence="4 15" id="KW-0479">Metal-binding</keyword>
<gene>
    <name evidence="15" type="primary">mutM</name>
    <name evidence="15" type="synonym">fpg</name>
    <name evidence="18" type="ORF">GGD88_001750</name>
</gene>
<evidence type="ECO:0000256" key="10">
    <source>
        <dbReference type="ARBA" id="ARBA00023204"/>
    </source>
</evidence>
<comment type="cofactor">
    <cofactor evidence="15">
        <name>Zn(2+)</name>
        <dbReference type="ChEBI" id="CHEBI:29105"/>
    </cofactor>
    <text evidence="15">Binds 1 zinc ion per subunit.</text>
</comment>
<name>A0A7W6RZB9_9PROT</name>
<keyword evidence="8 15" id="KW-0862">Zinc</keyword>
<evidence type="ECO:0000259" key="16">
    <source>
        <dbReference type="PROSITE" id="PS51066"/>
    </source>
</evidence>
<feature type="binding site" evidence="15">
    <location>
        <position position="96"/>
    </location>
    <ligand>
        <name>DNA</name>
        <dbReference type="ChEBI" id="CHEBI:16991"/>
    </ligand>
</feature>
<evidence type="ECO:0000256" key="3">
    <source>
        <dbReference type="ARBA" id="ARBA00011245"/>
    </source>
</evidence>
<dbReference type="Pfam" id="PF01149">
    <property type="entry name" value="Fapy_DNA_glyco"/>
    <property type="match status" value="1"/>
</dbReference>
<dbReference type="Gene3D" id="3.20.190.10">
    <property type="entry name" value="MutM-like, N-terminal"/>
    <property type="match status" value="1"/>
</dbReference>
<evidence type="ECO:0000256" key="14">
    <source>
        <dbReference type="ARBA" id="ARBA00044632"/>
    </source>
</evidence>
<dbReference type="SMART" id="SM00898">
    <property type="entry name" value="Fapy_DNA_glyco"/>
    <property type="match status" value="1"/>
</dbReference>
<dbReference type="Pfam" id="PF06831">
    <property type="entry name" value="H2TH"/>
    <property type="match status" value="1"/>
</dbReference>
<dbReference type="Proteomes" id="UP000555728">
    <property type="component" value="Unassembled WGS sequence"/>
</dbReference>
<evidence type="ECO:0000313" key="18">
    <source>
        <dbReference type="EMBL" id="MBB4286025.1"/>
    </source>
</evidence>
<dbReference type="InterPro" id="IPR035937">
    <property type="entry name" value="FPG_N"/>
</dbReference>
<dbReference type="PANTHER" id="PTHR22993">
    <property type="entry name" value="FORMAMIDOPYRIMIDINE-DNA GLYCOSYLASE"/>
    <property type="match status" value="1"/>
</dbReference>
<keyword evidence="10 15" id="KW-0234">DNA repair</keyword>
<dbReference type="InterPro" id="IPR010979">
    <property type="entry name" value="Ribosomal_uS13-like_H2TH"/>
</dbReference>
<feature type="domain" description="Formamidopyrimidine-DNA glycosylase catalytic" evidence="17">
    <location>
        <begin position="2"/>
        <end position="118"/>
    </location>
</feature>
<comment type="catalytic activity">
    <reaction evidence="14 15">
        <text>2'-deoxyribonucleotide-(2'-deoxyribose 5'-phosphate)-2'-deoxyribonucleotide-DNA = a 3'-end 2'-deoxyribonucleotide-(2,3-dehydro-2,3-deoxyribose 5'-phosphate)-DNA + a 5'-end 5'-phospho-2'-deoxyribonucleoside-DNA + H(+)</text>
        <dbReference type="Rhea" id="RHEA:66592"/>
        <dbReference type="Rhea" id="RHEA-COMP:13180"/>
        <dbReference type="Rhea" id="RHEA-COMP:16897"/>
        <dbReference type="Rhea" id="RHEA-COMP:17067"/>
        <dbReference type="ChEBI" id="CHEBI:15378"/>
        <dbReference type="ChEBI" id="CHEBI:136412"/>
        <dbReference type="ChEBI" id="CHEBI:157695"/>
        <dbReference type="ChEBI" id="CHEBI:167181"/>
        <dbReference type="EC" id="4.2.99.18"/>
    </reaction>
</comment>
<keyword evidence="13 15" id="KW-0326">Glycosidase</keyword>
<comment type="catalytic activity">
    <reaction evidence="1 15">
        <text>Hydrolysis of DNA containing ring-opened 7-methylguanine residues, releasing 2,6-diamino-4-hydroxy-5-(N-methyl)formamidopyrimidine.</text>
        <dbReference type="EC" id="3.2.2.23"/>
    </reaction>
</comment>
<evidence type="ECO:0000256" key="9">
    <source>
        <dbReference type="ARBA" id="ARBA00023125"/>
    </source>
</evidence>
<keyword evidence="7 15" id="KW-0378">Hydrolase</keyword>
<dbReference type="SUPFAM" id="SSF57716">
    <property type="entry name" value="Glucocorticoid receptor-like (DNA-binding domain)"/>
    <property type="match status" value="1"/>
</dbReference>
<comment type="similarity">
    <text evidence="2 15">Belongs to the FPG family.</text>
</comment>
<evidence type="ECO:0000259" key="17">
    <source>
        <dbReference type="PROSITE" id="PS51068"/>
    </source>
</evidence>
<feature type="active site" description="Proton donor; for beta-elimination activity" evidence="15">
    <location>
        <position position="58"/>
    </location>
</feature>
<dbReference type="FunFam" id="1.10.8.50:FF:000003">
    <property type="entry name" value="Formamidopyrimidine-DNA glycosylase"/>
    <property type="match status" value="1"/>
</dbReference>
<sequence length="283" mass="30817">MPELPEVETVRRGLGPVLLGRTLVRVMVRQPLLRWPVPADFVRAVTGRRVVALGRRGKYLLIQLDDDRVVIAHLGMSGSLAVRAGSTPGTPPQNPHDHVLFDTDAGVRVTFHDPRRFGALLLTSRTDVDHHPLLVHLGPEPLDDAFDGPALAARLAGKRCTIKAALLDQRVVAGLGNIYVCESLFHAGLSPRRLAGSVGGQRAQRLAAAIKRVLSAALESGGSTLRDHRQPNGDLGYFQHTFSVYDREGRPCPGCTCDVARTGGIRRVVQTGRSTFFCARRQR</sequence>
<feature type="active site" description="Proton donor" evidence="15">
    <location>
        <position position="3"/>
    </location>
</feature>
<feature type="active site" description="Proton donor; for delta-elimination activity" evidence="15">
    <location>
        <position position="273"/>
    </location>
</feature>
<dbReference type="PANTHER" id="PTHR22993:SF9">
    <property type="entry name" value="FORMAMIDOPYRIMIDINE-DNA GLYCOSYLASE"/>
    <property type="match status" value="1"/>
</dbReference>
<dbReference type="GO" id="GO:0003684">
    <property type="term" value="F:damaged DNA binding"/>
    <property type="evidence" value="ECO:0007669"/>
    <property type="project" value="InterPro"/>
</dbReference>
<comment type="function">
    <text evidence="15">Involved in base excision repair of DNA damaged by oxidation or by mutagenic agents. Acts as DNA glycosylase that recognizes and removes damaged bases. Has a preference for oxidized purines, such as 7,8-dihydro-8-oxoguanine (8-oxoG). Has AP (apurinic/apyrimidinic) lyase activity and introduces nicks in the DNA strand. Cleaves the DNA backbone by beta-delta elimination to generate a single-strand break at the site of the removed base with both 3'- and 5'-phosphates.</text>
</comment>
<keyword evidence="12 15" id="KW-0511">Multifunctional enzyme</keyword>
<feature type="active site" description="Schiff-base intermediate with DNA" evidence="15">
    <location>
        <position position="2"/>
    </location>
</feature>
<evidence type="ECO:0000256" key="6">
    <source>
        <dbReference type="ARBA" id="ARBA00022771"/>
    </source>
</evidence>
<evidence type="ECO:0000256" key="15">
    <source>
        <dbReference type="HAMAP-Rule" id="MF_00103"/>
    </source>
</evidence>
<evidence type="ECO:0000256" key="12">
    <source>
        <dbReference type="ARBA" id="ARBA00023268"/>
    </source>
</evidence>
<evidence type="ECO:0000256" key="1">
    <source>
        <dbReference type="ARBA" id="ARBA00001668"/>
    </source>
</evidence>
<feature type="binding site" evidence="15">
    <location>
        <position position="115"/>
    </location>
    <ligand>
        <name>DNA</name>
        <dbReference type="ChEBI" id="CHEBI:16991"/>
    </ligand>
</feature>
<dbReference type="GO" id="GO:0140078">
    <property type="term" value="F:class I DNA-(apurinic or apyrimidinic site) endonuclease activity"/>
    <property type="evidence" value="ECO:0007669"/>
    <property type="project" value="UniProtKB-EC"/>
</dbReference>
<evidence type="ECO:0000256" key="5">
    <source>
        <dbReference type="ARBA" id="ARBA00022763"/>
    </source>
</evidence>
<dbReference type="AlphaFoldDB" id="A0A7W6RZB9"/>
<dbReference type="GO" id="GO:0008270">
    <property type="term" value="F:zinc ion binding"/>
    <property type="evidence" value="ECO:0007669"/>
    <property type="project" value="UniProtKB-UniRule"/>
</dbReference>
<reference evidence="18 19" key="1">
    <citation type="submission" date="2020-08" db="EMBL/GenBank/DDBJ databases">
        <title>Genome sequencing of Purple Non-Sulfur Bacteria from various extreme environments.</title>
        <authorList>
            <person name="Mayer M."/>
        </authorList>
    </citation>
    <scope>NUCLEOTIDE SEQUENCE [LARGE SCALE GENOMIC DNA]</scope>
    <source>
        <strain evidence="18 19">JA135</strain>
    </source>
</reference>